<name>A0ABT5BZL4_9BACT</name>
<keyword evidence="2" id="KW-1185">Reference proteome</keyword>
<gene>
    <name evidence="1" type="ORF">POL72_17810</name>
</gene>
<sequence>MPIVQINDPQQSAPTSCGVIIFRVDLQTGNVDGTFALALYEGELAREIGTRISPPTGDFAGAYSVTTLRPDGTTFAVGDMIARPLGQEGVYLVRWVLRPVELALEELGYVPGTQLIYEAIGMKLNGGAAVAVAWDNNVFARRWPQGSAPQ</sequence>
<evidence type="ECO:0000313" key="1">
    <source>
        <dbReference type="EMBL" id="MDC0679605.1"/>
    </source>
</evidence>
<reference evidence="1 2" key="1">
    <citation type="submission" date="2023-01" db="EMBL/GenBank/DDBJ databases">
        <title>Minimal conservation of predation-associated metabolite biosynthetic gene clusters underscores biosynthetic potential of Myxococcota including descriptions for ten novel species: Archangium lansinium sp. nov., Myxococcus landrumus sp. nov., Nannocystis bai.</title>
        <authorList>
            <person name="Ahearne A."/>
            <person name="Stevens C."/>
            <person name="Dowd S."/>
        </authorList>
    </citation>
    <scope>NUCLEOTIDE SEQUENCE [LARGE SCALE GENOMIC DNA]</scope>
    <source>
        <strain evidence="1 2">WIWO2</strain>
    </source>
</reference>
<protein>
    <submittedName>
        <fullName evidence="1">Uncharacterized protein</fullName>
    </submittedName>
</protein>
<comment type="caution">
    <text evidence="1">The sequence shown here is derived from an EMBL/GenBank/DDBJ whole genome shotgun (WGS) entry which is preliminary data.</text>
</comment>
<evidence type="ECO:0000313" key="2">
    <source>
        <dbReference type="Proteomes" id="UP001217485"/>
    </source>
</evidence>
<organism evidence="1 2">
    <name type="scientific">Sorangium atrum</name>
    <dbReference type="NCBI Taxonomy" id="2995308"/>
    <lineage>
        <taxon>Bacteria</taxon>
        <taxon>Pseudomonadati</taxon>
        <taxon>Myxococcota</taxon>
        <taxon>Polyangia</taxon>
        <taxon>Polyangiales</taxon>
        <taxon>Polyangiaceae</taxon>
        <taxon>Sorangium</taxon>
    </lineage>
</organism>
<dbReference type="Proteomes" id="UP001217485">
    <property type="component" value="Unassembled WGS sequence"/>
</dbReference>
<accession>A0ABT5BZL4</accession>
<proteinExistence type="predicted"/>
<dbReference type="EMBL" id="JAQNDK010000002">
    <property type="protein sequence ID" value="MDC0679605.1"/>
    <property type="molecule type" value="Genomic_DNA"/>
</dbReference>
<dbReference type="RefSeq" id="WP_272096602.1">
    <property type="nucleotide sequence ID" value="NZ_JAQNDK010000002.1"/>
</dbReference>